<sequence>MQLLFLVLLSVINLTTYCTAGDGDLDANKKPLLDKEDILQLSVIAGADQIVKNIKIQDIDSSMLKDLSGIVMKEMLHGAKVVDLFDKLLVWCSVNGIGKSKTEEDPKKQRDNSKPNAKGSEPSYLCLIENGSEKCYVYNYDPDEDISVEEHSLKDNKEL</sequence>
<dbReference type="RefSeq" id="XP_051861919.1">
    <property type="nucleotide sequence ID" value="XM_052005959.1"/>
</dbReference>
<keyword evidence="2" id="KW-0732">Signal</keyword>
<organism evidence="3 5">
    <name type="scientific">Drosophila albomicans</name>
    <name type="common">Fruit fly</name>
    <dbReference type="NCBI Taxonomy" id="7291"/>
    <lineage>
        <taxon>Eukaryota</taxon>
        <taxon>Metazoa</taxon>
        <taxon>Ecdysozoa</taxon>
        <taxon>Arthropoda</taxon>
        <taxon>Hexapoda</taxon>
        <taxon>Insecta</taxon>
        <taxon>Pterygota</taxon>
        <taxon>Neoptera</taxon>
        <taxon>Endopterygota</taxon>
        <taxon>Diptera</taxon>
        <taxon>Brachycera</taxon>
        <taxon>Muscomorpha</taxon>
        <taxon>Ephydroidea</taxon>
        <taxon>Drosophilidae</taxon>
        <taxon>Drosophila</taxon>
    </lineage>
</organism>
<keyword evidence="3" id="KW-1185">Reference proteome</keyword>
<evidence type="ECO:0000313" key="4">
    <source>
        <dbReference type="RefSeq" id="XP_051861919.1"/>
    </source>
</evidence>
<evidence type="ECO:0000256" key="2">
    <source>
        <dbReference type="SAM" id="SignalP"/>
    </source>
</evidence>
<proteinExistence type="predicted"/>
<evidence type="ECO:0000313" key="5">
    <source>
        <dbReference type="RefSeq" id="XP_051861920.1"/>
    </source>
</evidence>
<accession>A0A9C6SU33</accession>
<feature type="region of interest" description="Disordered" evidence="1">
    <location>
        <begin position="98"/>
        <end position="124"/>
    </location>
</feature>
<protein>
    <submittedName>
        <fullName evidence="4 5">Uncharacterized protein LOC117568319</fullName>
    </submittedName>
</protein>
<feature type="chain" id="PRO_5044697876" evidence="2">
    <location>
        <begin position="21"/>
        <end position="159"/>
    </location>
</feature>
<dbReference type="AlphaFoldDB" id="A0A9C6SU33"/>
<dbReference type="Proteomes" id="UP000515160">
    <property type="component" value="Chromosome 3"/>
</dbReference>
<name>A0A9C6SU33_DROAB</name>
<feature type="compositionally biased region" description="Basic and acidic residues" evidence="1">
    <location>
        <begin position="100"/>
        <end position="113"/>
    </location>
</feature>
<dbReference type="GeneID" id="117568319"/>
<reference evidence="4 5" key="1">
    <citation type="submission" date="2025-04" db="UniProtKB">
        <authorList>
            <consortium name="RefSeq"/>
        </authorList>
    </citation>
    <scope>IDENTIFICATION</scope>
    <source>
        <strain evidence="4 5">15112-1751.03</strain>
        <tissue evidence="4 5">Whole Adult</tissue>
    </source>
</reference>
<evidence type="ECO:0000256" key="1">
    <source>
        <dbReference type="SAM" id="MobiDB-lite"/>
    </source>
</evidence>
<gene>
    <name evidence="4 5" type="primary">LOC117568319</name>
</gene>
<feature type="signal peptide" evidence="2">
    <location>
        <begin position="1"/>
        <end position="20"/>
    </location>
</feature>
<dbReference type="OrthoDB" id="7883946at2759"/>
<dbReference type="RefSeq" id="XP_051861920.1">
    <property type="nucleotide sequence ID" value="XM_052005960.1"/>
</dbReference>
<evidence type="ECO:0000313" key="3">
    <source>
        <dbReference type="Proteomes" id="UP000515160"/>
    </source>
</evidence>